<sequence>MRMLPMKISAWLYKMQLVLEVLYLYLKCHLKSLYAGRSADCLIQVFSVHSSYMMN</sequence>
<protein>
    <submittedName>
        <fullName evidence="1">Uncharacterized protein</fullName>
    </submittedName>
</protein>
<dbReference type="AlphaFoldDB" id="A0A0A9CWX7"/>
<organism evidence="1">
    <name type="scientific">Arundo donax</name>
    <name type="common">Giant reed</name>
    <name type="synonym">Donax arundinaceus</name>
    <dbReference type="NCBI Taxonomy" id="35708"/>
    <lineage>
        <taxon>Eukaryota</taxon>
        <taxon>Viridiplantae</taxon>
        <taxon>Streptophyta</taxon>
        <taxon>Embryophyta</taxon>
        <taxon>Tracheophyta</taxon>
        <taxon>Spermatophyta</taxon>
        <taxon>Magnoliopsida</taxon>
        <taxon>Liliopsida</taxon>
        <taxon>Poales</taxon>
        <taxon>Poaceae</taxon>
        <taxon>PACMAD clade</taxon>
        <taxon>Arundinoideae</taxon>
        <taxon>Arundineae</taxon>
        <taxon>Arundo</taxon>
    </lineage>
</organism>
<dbReference type="EMBL" id="GBRH01219995">
    <property type="protein sequence ID" value="JAD77900.1"/>
    <property type="molecule type" value="Transcribed_RNA"/>
</dbReference>
<reference evidence="1" key="1">
    <citation type="submission" date="2014-09" db="EMBL/GenBank/DDBJ databases">
        <authorList>
            <person name="Magalhaes I.L.F."/>
            <person name="Oliveira U."/>
            <person name="Santos F.R."/>
            <person name="Vidigal T.H.D.A."/>
            <person name="Brescovit A.D."/>
            <person name="Santos A.J."/>
        </authorList>
    </citation>
    <scope>NUCLEOTIDE SEQUENCE</scope>
    <source>
        <tissue evidence="1">Shoot tissue taken approximately 20 cm above the soil surface</tissue>
    </source>
</reference>
<reference evidence="1" key="2">
    <citation type="journal article" date="2015" name="Data Brief">
        <title>Shoot transcriptome of the giant reed, Arundo donax.</title>
        <authorList>
            <person name="Barrero R.A."/>
            <person name="Guerrero F.D."/>
            <person name="Moolhuijzen P."/>
            <person name="Goolsby J.A."/>
            <person name="Tidwell J."/>
            <person name="Bellgard S.E."/>
            <person name="Bellgard M.I."/>
        </authorList>
    </citation>
    <scope>NUCLEOTIDE SEQUENCE</scope>
    <source>
        <tissue evidence="1">Shoot tissue taken approximately 20 cm above the soil surface</tissue>
    </source>
</reference>
<name>A0A0A9CWX7_ARUDO</name>
<evidence type="ECO:0000313" key="1">
    <source>
        <dbReference type="EMBL" id="JAD77900.1"/>
    </source>
</evidence>
<proteinExistence type="predicted"/>
<accession>A0A0A9CWX7</accession>